<dbReference type="OrthoDB" id="10264738at2759"/>
<dbReference type="Proteomes" id="UP000198211">
    <property type="component" value="Unassembled WGS sequence"/>
</dbReference>
<dbReference type="STRING" id="4795.A0A225VCB9"/>
<organism evidence="2 3">
    <name type="scientific">Phytophthora megakarya</name>
    <dbReference type="NCBI Taxonomy" id="4795"/>
    <lineage>
        <taxon>Eukaryota</taxon>
        <taxon>Sar</taxon>
        <taxon>Stramenopiles</taxon>
        <taxon>Oomycota</taxon>
        <taxon>Peronosporomycetes</taxon>
        <taxon>Peronosporales</taxon>
        <taxon>Peronosporaceae</taxon>
        <taxon>Phytophthora</taxon>
    </lineage>
</organism>
<dbReference type="EMBL" id="NBNE01006366">
    <property type="protein sequence ID" value="OWZ02130.1"/>
    <property type="molecule type" value="Genomic_DNA"/>
</dbReference>
<accession>A0A225VCB9</accession>
<evidence type="ECO:0000259" key="1">
    <source>
        <dbReference type="PROSITE" id="PS51746"/>
    </source>
</evidence>
<dbReference type="Gene3D" id="3.60.40.10">
    <property type="entry name" value="PPM-type phosphatase domain"/>
    <property type="match status" value="1"/>
</dbReference>
<dbReference type="SUPFAM" id="SSF81606">
    <property type="entry name" value="PP2C-like"/>
    <property type="match status" value="1"/>
</dbReference>
<dbReference type="InterPro" id="IPR036457">
    <property type="entry name" value="PPM-type-like_dom_sf"/>
</dbReference>
<feature type="domain" description="PPM-type phosphatase" evidence="1">
    <location>
        <begin position="1"/>
        <end position="52"/>
    </location>
</feature>
<dbReference type="InterPro" id="IPR001932">
    <property type="entry name" value="PPM-type_phosphatase-like_dom"/>
</dbReference>
<reference evidence="3" key="1">
    <citation type="submission" date="2017-03" db="EMBL/GenBank/DDBJ databases">
        <title>Phytopthora megakarya and P. palmivora, two closely related causual agents of cacao black pod achieved similar genome size and gene model numbers by different mechanisms.</title>
        <authorList>
            <person name="Ali S."/>
            <person name="Shao J."/>
            <person name="Larry D.J."/>
            <person name="Kronmiller B."/>
            <person name="Shen D."/>
            <person name="Strem M.D."/>
            <person name="Melnick R.L."/>
            <person name="Guiltinan M.J."/>
            <person name="Tyler B.M."/>
            <person name="Meinhardt L.W."/>
            <person name="Bailey B.A."/>
        </authorList>
    </citation>
    <scope>NUCLEOTIDE SEQUENCE [LARGE SCALE GENOMIC DNA]</scope>
    <source>
        <strain evidence="3">zdho120</strain>
    </source>
</reference>
<evidence type="ECO:0000313" key="3">
    <source>
        <dbReference type="Proteomes" id="UP000198211"/>
    </source>
</evidence>
<comment type="caution">
    <text evidence="2">The sequence shown here is derived from an EMBL/GenBank/DDBJ whole genome shotgun (WGS) entry which is preliminary data.</text>
</comment>
<name>A0A225VCB9_9STRA</name>
<gene>
    <name evidence="2" type="ORF">PHMEG_00026358</name>
</gene>
<protein>
    <recommendedName>
        <fullName evidence="1">PPM-type phosphatase domain-containing protein</fullName>
    </recommendedName>
</protein>
<proteinExistence type="predicted"/>
<dbReference type="Pfam" id="PF00481">
    <property type="entry name" value="PP2C"/>
    <property type="match status" value="1"/>
</dbReference>
<dbReference type="AlphaFoldDB" id="A0A225VCB9"/>
<keyword evidence="3" id="KW-1185">Reference proteome</keyword>
<dbReference type="PROSITE" id="PS51746">
    <property type="entry name" value="PPM_2"/>
    <property type="match status" value="1"/>
</dbReference>
<sequence>MATDGLWDVVSNKTAAQIASRIKDPQVVAEALMELALHRRTMDNVTVLVVKLEAYDFSTSRTDISND</sequence>
<evidence type="ECO:0000313" key="2">
    <source>
        <dbReference type="EMBL" id="OWZ02130.1"/>
    </source>
</evidence>